<keyword evidence="2" id="KW-1185">Reference proteome</keyword>
<dbReference type="GO" id="GO:0030246">
    <property type="term" value="F:carbohydrate binding"/>
    <property type="evidence" value="ECO:0007669"/>
    <property type="project" value="InterPro"/>
</dbReference>
<dbReference type="InterPro" id="IPR014718">
    <property type="entry name" value="GH-type_carb-bd"/>
</dbReference>
<dbReference type="InterPro" id="IPR011013">
    <property type="entry name" value="Gal_mutarotase_sf_dom"/>
</dbReference>
<protein>
    <submittedName>
        <fullName evidence="1">Aldose 1-epimerase</fullName>
        <ecNumber evidence="1">5.1.3.3</ecNumber>
    </submittedName>
</protein>
<dbReference type="RefSeq" id="WP_246429633.1">
    <property type="nucleotide sequence ID" value="NZ_JACHOO010000002.1"/>
</dbReference>
<dbReference type="Proteomes" id="UP000523821">
    <property type="component" value="Unassembled WGS sequence"/>
</dbReference>
<dbReference type="CDD" id="cd09021">
    <property type="entry name" value="Aldose_epim_Ec_YphB"/>
    <property type="match status" value="1"/>
</dbReference>
<organism evidence="1 2">
    <name type="scientific">Prosthecomicrobium pneumaticum</name>
    <dbReference type="NCBI Taxonomy" id="81895"/>
    <lineage>
        <taxon>Bacteria</taxon>
        <taxon>Pseudomonadati</taxon>
        <taxon>Pseudomonadota</taxon>
        <taxon>Alphaproteobacteria</taxon>
        <taxon>Hyphomicrobiales</taxon>
        <taxon>Kaistiaceae</taxon>
        <taxon>Prosthecomicrobium</taxon>
    </lineage>
</organism>
<dbReference type="InterPro" id="IPR008183">
    <property type="entry name" value="Aldose_1/G6P_1-epimerase"/>
</dbReference>
<dbReference type="Pfam" id="PF01263">
    <property type="entry name" value="Aldose_epim"/>
    <property type="match status" value="1"/>
</dbReference>
<dbReference type="EC" id="5.1.3.3" evidence="1"/>
<evidence type="ECO:0000313" key="1">
    <source>
        <dbReference type="EMBL" id="MBB5752209.1"/>
    </source>
</evidence>
<evidence type="ECO:0000313" key="2">
    <source>
        <dbReference type="Proteomes" id="UP000523821"/>
    </source>
</evidence>
<dbReference type="SUPFAM" id="SSF74650">
    <property type="entry name" value="Galactose mutarotase-like"/>
    <property type="match status" value="1"/>
</dbReference>
<dbReference type="Gene3D" id="2.70.98.10">
    <property type="match status" value="1"/>
</dbReference>
<dbReference type="GO" id="GO:0004034">
    <property type="term" value="F:aldose 1-epimerase activity"/>
    <property type="evidence" value="ECO:0007669"/>
    <property type="project" value="UniProtKB-EC"/>
</dbReference>
<name>A0A7W9CV14_9HYPH</name>
<gene>
    <name evidence="1" type="ORF">GGQ63_001261</name>
</gene>
<sequence length="299" mass="33026">MQSDMLVSGGLELALAPAAGGSVAAFRMRVDGRPVDLMRPMSAEAQARHDPIGAAMFPMVPFANRIGRNRLSFRGRGFDFPANNPPERYHVHGTGWHSAWTETRLGLDAAILSLDRAIAGEPYAYRAEQRFALTPEALVLTMAVENRGPETMPFGFGAHPWFIRDPDVELRFSAEKFWLEGPDHVATDPVSIPPELSFHDWSALPRGWRNNCYSGWHGVAEIRWPSRGVGLEIVADPLYGHLMLYCSPDAPFFCLEPQTHATSAFDHMVAGREAELGVIVLAPGERAEGAMTFSPFRLD</sequence>
<comment type="caution">
    <text evidence="1">The sequence shown here is derived from an EMBL/GenBank/DDBJ whole genome shotgun (WGS) entry which is preliminary data.</text>
</comment>
<dbReference type="GO" id="GO:0005975">
    <property type="term" value="P:carbohydrate metabolic process"/>
    <property type="evidence" value="ECO:0007669"/>
    <property type="project" value="InterPro"/>
</dbReference>
<proteinExistence type="predicted"/>
<keyword evidence="1" id="KW-0413">Isomerase</keyword>
<dbReference type="AlphaFoldDB" id="A0A7W9CV14"/>
<dbReference type="EMBL" id="JACHOO010000002">
    <property type="protein sequence ID" value="MBB5752209.1"/>
    <property type="molecule type" value="Genomic_DNA"/>
</dbReference>
<accession>A0A7W9CV14</accession>
<reference evidence="1 2" key="1">
    <citation type="submission" date="2020-08" db="EMBL/GenBank/DDBJ databases">
        <title>Genomic Encyclopedia of Type Strains, Phase IV (KMG-IV): sequencing the most valuable type-strain genomes for metagenomic binning, comparative biology and taxonomic classification.</title>
        <authorList>
            <person name="Goeker M."/>
        </authorList>
    </citation>
    <scope>NUCLEOTIDE SEQUENCE [LARGE SCALE GENOMIC DNA]</scope>
    <source>
        <strain evidence="1 2">DSM 16268</strain>
    </source>
</reference>